<dbReference type="InterPro" id="IPR011006">
    <property type="entry name" value="CheY-like_superfamily"/>
</dbReference>
<dbReference type="PROSITE" id="PS50112">
    <property type="entry name" value="PAS"/>
    <property type="match status" value="2"/>
</dbReference>
<name>A0A846M815_9SPHN</name>
<dbReference type="InterPro" id="IPR001610">
    <property type="entry name" value="PAC"/>
</dbReference>
<reference evidence="9 10" key="1">
    <citation type="submission" date="2020-03" db="EMBL/GenBank/DDBJ databases">
        <title>Genomic Encyclopedia of Type Strains, Phase IV (KMG-IV): sequencing the most valuable type-strain genomes for metagenomic binning, comparative biology and taxonomic classification.</title>
        <authorList>
            <person name="Goeker M."/>
        </authorList>
    </citation>
    <scope>NUCLEOTIDE SEQUENCE [LARGE SCALE GENOMIC DNA]</scope>
    <source>
        <strain evidence="9 10">DSM 21299</strain>
    </source>
</reference>
<dbReference type="SMART" id="SM00086">
    <property type="entry name" value="PAC"/>
    <property type="match status" value="2"/>
</dbReference>
<dbReference type="Gene3D" id="3.30.565.10">
    <property type="entry name" value="Histidine kinase-like ATPase, C-terminal domain"/>
    <property type="match status" value="1"/>
</dbReference>
<dbReference type="InterPro" id="IPR036890">
    <property type="entry name" value="HATPase_C_sf"/>
</dbReference>
<dbReference type="Proteomes" id="UP000576821">
    <property type="component" value="Unassembled WGS sequence"/>
</dbReference>
<organism evidence="9 10">
    <name type="scientific">Sphingobium vermicomposti</name>
    <dbReference type="NCBI Taxonomy" id="529005"/>
    <lineage>
        <taxon>Bacteria</taxon>
        <taxon>Pseudomonadati</taxon>
        <taxon>Pseudomonadota</taxon>
        <taxon>Alphaproteobacteria</taxon>
        <taxon>Sphingomonadales</taxon>
        <taxon>Sphingomonadaceae</taxon>
        <taxon>Sphingobium</taxon>
    </lineage>
</organism>
<evidence type="ECO:0000256" key="4">
    <source>
        <dbReference type="PROSITE-ProRule" id="PRU00169"/>
    </source>
</evidence>
<evidence type="ECO:0000313" key="9">
    <source>
        <dbReference type="EMBL" id="NIJ16830.1"/>
    </source>
</evidence>
<proteinExistence type="predicted"/>
<keyword evidence="10" id="KW-1185">Reference proteome</keyword>
<dbReference type="Gene3D" id="1.10.287.130">
    <property type="match status" value="1"/>
</dbReference>
<sequence length="654" mass="71084">MSTAAPENSGNRFELLVQSVTDYAIYMLDPSGVIVSWNAGARKFKGYDADEIIGEHFSRFYTADDRAAGIPALALATAEHEGRFEAEGWRIRKDGSRFWANVIIDPIRDSDGILIGFAKVTRDLTERRATEEALKASEERFRLLVQSVTDYAIYMLDPVGTITSWNAGAQRFKGYTAEEILGQNFSRFYSDEDRLAGVPTRALETAVREGRFEAEGWRIRKDGSRFWANVVIDPIRNLLGELIGFAKVTRDLTERRETQMALEEAREAIFQSQKMDAIGKLTGGVAHDFNNLLAVIVGSLDLARQRLASGADISRYIDNAMTAAERGATLTQRMLAFARKQELRLESVDCIALVRNMASLLDSTLGSTVSIETRFPLSLSCARADPGQLELALLNLAVNARDAMPDGGCLVIEGMELDVHALQRPDLASGRYVRLSVIDEGEGMDEATLNRAREPFFTTKGVGKGTGLGLSMVHGFAEQCGGSLIISSDPGQGTTVSLWLPVASPEIPATEASSDALDAIFAPEDQPLVILAVDDDELVLTNTAGMLEELGHTVFQAGSAADALRILNQGQVDMVITDHAMPHMTGTQLADALEEIHPGLPIVIITGFAELPPHATRRLRLDKPFKQAELARMVSIARKGCATGRSAGLSGLPS</sequence>
<evidence type="ECO:0000256" key="2">
    <source>
        <dbReference type="ARBA" id="ARBA00012438"/>
    </source>
</evidence>
<dbReference type="GO" id="GO:0000155">
    <property type="term" value="F:phosphorelay sensor kinase activity"/>
    <property type="evidence" value="ECO:0007669"/>
    <property type="project" value="InterPro"/>
</dbReference>
<dbReference type="InterPro" id="IPR000014">
    <property type="entry name" value="PAS"/>
</dbReference>
<dbReference type="InterPro" id="IPR001789">
    <property type="entry name" value="Sig_transdc_resp-reg_receiver"/>
</dbReference>
<dbReference type="CDD" id="cd00082">
    <property type="entry name" value="HisKA"/>
    <property type="match status" value="1"/>
</dbReference>
<evidence type="ECO:0000259" key="7">
    <source>
        <dbReference type="PROSITE" id="PS50112"/>
    </source>
</evidence>
<comment type="catalytic activity">
    <reaction evidence="1">
        <text>ATP + protein L-histidine = ADP + protein N-phospho-L-histidine.</text>
        <dbReference type="EC" id="2.7.13.3"/>
    </reaction>
</comment>
<feature type="domain" description="PAC" evidence="8">
    <location>
        <begin position="84"/>
        <end position="136"/>
    </location>
</feature>
<feature type="modified residue" description="4-aspartylphosphate" evidence="4">
    <location>
        <position position="578"/>
    </location>
</feature>
<dbReference type="Pfam" id="PF00512">
    <property type="entry name" value="HisKA"/>
    <property type="match status" value="1"/>
</dbReference>
<feature type="domain" description="PAC" evidence="8">
    <location>
        <begin position="212"/>
        <end position="264"/>
    </location>
</feature>
<dbReference type="CDD" id="cd00130">
    <property type="entry name" value="PAS"/>
    <property type="match status" value="2"/>
</dbReference>
<feature type="domain" description="Response regulatory" evidence="6">
    <location>
        <begin position="529"/>
        <end position="638"/>
    </location>
</feature>
<dbReference type="InterPro" id="IPR003594">
    <property type="entry name" value="HATPase_dom"/>
</dbReference>
<dbReference type="InterPro" id="IPR036097">
    <property type="entry name" value="HisK_dim/P_sf"/>
</dbReference>
<dbReference type="PANTHER" id="PTHR43065">
    <property type="entry name" value="SENSOR HISTIDINE KINASE"/>
    <property type="match status" value="1"/>
</dbReference>
<feature type="domain" description="PAS" evidence="7">
    <location>
        <begin position="137"/>
        <end position="210"/>
    </location>
</feature>
<dbReference type="InterPro" id="IPR004358">
    <property type="entry name" value="Sig_transdc_His_kin-like_C"/>
</dbReference>
<dbReference type="SMART" id="SM00387">
    <property type="entry name" value="HATPase_c"/>
    <property type="match status" value="1"/>
</dbReference>
<dbReference type="InterPro" id="IPR005467">
    <property type="entry name" value="His_kinase_dom"/>
</dbReference>
<evidence type="ECO:0000259" key="6">
    <source>
        <dbReference type="PROSITE" id="PS50110"/>
    </source>
</evidence>
<evidence type="ECO:0000256" key="3">
    <source>
        <dbReference type="ARBA" id="ARBA00022553"/>
    </source>
</evidence>
<dbReference type="InterPro" id="IPR035965">
    <property type="entry name" value="PAS-like_dom_sf"/>
</dbReference>
<dbReference type="RefSeq" id="WP_167303417.1">
    <property type="nucleotide sequence ID" value="NZ_JAASQR010000002.1"/>
</dbReference>
<evidence type="ECO:0000259" key="8">
    <source>
        <dbReference type="PROSITE" id="PS50113"/>
    </source>
</evidence>
<dbReference type="Pfam" id="PF13426">
    <property type="entry name" value="PAS_9"/>
    <property type="match status" value="2"/>
</dbReference>
<evidence type="ECO:0000313" key="10">
    <source>
        <dbReference type="Proteomes" id="UP000576821"/>
    </source>
</evidence>
<dbReference type="SUPFAM" id="SSF55874">
    <property type="entry name" value="ATPase domain of HSP90 chaperone/DNA topoisomerase II/histidine kinase"/>
    <property type="match status" value="1"/>
</dbReference>
<dbReference type="Pfam" id="PF02518">
    <property type="entry name" value="HATPase_c"/>
    <property type="match status" value="1"/>
</dbReference>
<accession>A0A846M815</accession>
<dbReference type="PROSITE" id="PS50110">
    <property type="entry name" value="RESPONSE_REGULATORY"/>
    <property type="match status" value="1"/>
</dbReference>
<dbReference type="Pfam" id="PF00072">
    <property type="entry name" value="Response_reg"/>
    <property type="match status" value="1"/>
</dbReference>
<dbReference type="NCBIfam" id="TIGR00229">
    <property type="entry name" value="sensory_box"/>
    <property type="match status" value="2"/>
</dbReference>
<dbReference type="EMBL" id="JAASQR010000002">
    <property type="protein sequence ID" value="NIJ16830.1"/>
    <property type="molecule type" value="Genomic_DNA"/>
</dbReference>
<dbReference type="SUPFAM" id="SSF52172">
    <property type="entry name" value="CheY-like"/>
    <property type="match status" value="1"/>
</dbReference>
<gene>
    <name evidence="9" type="ORF">FHS54_001796</name>
</gene>
<dbReference type="PROSITE" id="PS50109">
    <property type="entry name" value="HIS_KIN"/>
    <property type="match status" value="1"/>
</dbReference>
<dbReference type="SMART" id="SM00091">
    <property type="entry name" value="PAS"/>
    <property type="match status" value="2"/>
</dbReference>
<dbReference type="AlphaFoldDB" id="A0A846M815"/>
<dbReference type="EC" id="2.7.13.3" evidence="2"/>
<evidence type="ECO:0000256" key="1">
    <source>
        <dbReference type="ARBA" id="ARBA00000085"/>
    </source>
</evidence>
<dbReference type="PRINTS" id="PR00344">
    <property type="entry name" value="BCTRLSENSOR"/>
</dbReference>
<dbReference type="InterPro" id="IPR003661">
    <property type="entry name" value="HisK_dim/P_dom"/>
</dbReference>
<dbReference type="Gene3D" id="3.30.450.20">
    <property type="entry name" value="PAS domain"/>
    <property type="match status" value="2"/>
</dbReference>
<evidence type="ECO:0000259" key="5">
    <source>
        <dbReference type="PROSITE" id="PS50109"/>
    </source>
</evidence>
<dbReference type="PANTHER" id="PTHR43065:SF49">
    <property type="entry name" value="HISTIDINE KINASE"/>
    <property type="match status" value="1"/>
</dbReference>
<dbReference type="PROSITE" id="PS50113">
    <property type="entry name" value="PAC"/>
    <property type="match status" value="2"/>
</dbReference>
<dbReference type="SUPFAM" id="SSF47384">
    <property type="entry name" value="Homodimeric domain of signal transducing histidine kinase"/>
    <property type="match status" value="1"/>
</dbReference>
<dbReference type="SMART" id="SM00388">
    <property type="entry name" value="HisKA"/>
    <property type="match status" value="1"/>
</dbReference>
<keyword evidence="3 4" id="KW-0597">Phosphoprotein</keyword>
<protein>
    <recommendedName>
        <fullName evidence="2">histidine kinase</fullName>
        <ecNumber evidence="2">2.7.13.3</ecNumber>
    </recommendedName>
</protein>
<dbReference type="Gene3D" id="3.40.50.2300">
    <property type="match status" value="1"/>
</dbReference>
<dbReference type="SUPFAM" id="SSF55785">
    <property type="entry name" value="PYP-like sensor domain (PAS domain)"/>
    <property type="match status" value="2"/>
</dbReference>
<dbReference type="SMART" id="SM00448">
    <property type="entry name" value="REC"/>
    <property type="match status" value="1"/>
</dbReference>
<feature type="domain" description="PAS" evidence="7">
    <location>
        <begin position="9"/>
        <end position="66"/>
    </location>
</feature>
<feature type="domain" description="Histidine kinase" evidence="5">
    <location>
        <begin position="284"/>
        <end position="504"/>
    </location>
</feature>
<comment type="caution">
    <text evidence="9">The sequence shown here is derived from an EMBL/GenBank/DDBJ whole genome shotgun (WGS) entry which is preliminary data.</text>
</comment>
<dbReference type="InterPro" id="IPR000700">
    <property type="entry name" value="PAS-assoc_C"/>
</dbReference>